<gene>
    <name evidence="1" type="ORF">Vadar_019059</name>
</gene>
<keyword evidence="2" id="KW-1185">Reference proteome</keyword>
<protein>
    <submittedName>
        <fullName evidence="1">Uncharacterized protein</fullName>
    </submittedName>
</protein>
<reference evidence="1 2" key="1">
    <citation type="journal article" date="2021" name="Hortic Res">
        <title>High-quality reference genome and annotation aids understanding of berry development for evergreen blueberry (Vaccinium darrowii).</title>
        <authorList>
            <person name="Yu J."/>
            <person name="Hulse-Kemp A.M."/>
            <person name="Babiker E."/>
            <person name="Staton M."/>
        </authorList>
    </citation>
    <scope>NUCLEOTIDE SEQUENCE [LARGE SCALE GENOMIC DNA]</scope>
    <source>
        <strain evidence="2">cv. NJ 8807/NJ 8810</strain>
        <tissue evidence="1">Young leaf</tissue>
    </source>
</reference>
<sequence length="198" mass="22589">MTSRIRADEVQYPVKKLLARENRKEEVKSLFYKLTFNLMMKMVSGERFFEGRKKRSFSNTEEGDEKGKNIIDVMLLLQESEEFYTDDVIKAIIKVMLIGGTETSITTLKAAVSFMISHLNEFNKARDEIDSNVGQSRLMDDGSWGDPILFKPERFIGVEGEKLGFKLFPFSSGRRACLGEKFGQEVYGIDTVNSDLVL</sequence>
<dbReference type="Proteomes" id="UP000828048">
    <property type="component" value="Chromosome 5"/>
</dbReference>
<name>A0ACB7Y0E1_9ERIC</name>
<evidence type="ECO:0000313" key="2">
    <source>
        <dbReference type="Proteomes" id="UP000828048"/>
    </source>
</evidence>
<accession>A0ACB7Y0E1</accession>
<organism evidence="1 2">
    <name type="scientific">Vaccinium darrowii</name>
    <dbReference type="NCBI Taxonomy" id="229202"/>
    <lineage>
        <taxon>Eukaryota</taxon>
        <taxon>Viridiplantae</taxon>
        <taxon>Streptophyta</taxon>
        <taxon>Embryophyta</taxon>
        <taxon>Tracheophyta</taxon>
        <taxon>Spermatophyta</taxon>
        <taxon>Magnoliopsida</taxon>
        <taxon>eudicotyledons</taxon>
        <taxon>Gunneridae</taxon>
        <taxon>Pentapetalae</taxon>
        <taxon>asterids</taxon>
        <taxon>Ericales</taxon>
        <taxon>Ericaceae</taxon>
        <taxon>Vaccinioideae</taxon>
        <taxon>Vaccinieae</taxon>
        <taxon>Vaccinium</taxon>
    </lineage>
</organism>
<evidence type="ECO:0000313" key="1">
    <source>
        <dbReference type="EMBL" id="KAH7846866.1"/>
    </source>
</evidence>
<comment type="caution">
    <text evidence="1">The sequence shown here is derived from an EMBL/GenBank/DDBJ whole genome shotgun (WGS) entry which is preliminary data.</text>
</comment>
<dbReference type="EMBL" id="CM037155">
    <property type="protein sequence ID" value="KAH7846866.1"/>
    <property type="molecule type" value="Genomic_DNA"/>
</dbReference>
<proteinExistence type="predicted"/>